<protein>
    <submittedName>
        <fullName evidence="2">Uncharacterized protein</fullName>
    </submittedName>
</protein>
<dbReference type="Proteomes" id="UP000236884">
    <property type="component" value="Chromosome"/>
</dbReference>
<accession>A0A0S3PTS4</accession>
<dbReference type="EMBL" id="AP014946">
    <property type="protein sequence ID" value="BAT59365.1"/>
    <property type="molecule type" value="Genomic_DNA"/>
</dbReference>
<keyword evidence="1" id="KW-0732">Signal</keyword>
<gene>
    <name evidence="2" type="ORF">GJW-30_1_01897</name>
</gene>
<name>A0A0S3PTS4_9BRAD</name>
<evidence type="ECO:0000313" key="3">
    <source>
        <dbReference type="Proteomes" id="UP000236884"/>
    </source>
</evidence>
<keyword evidence="3" id="KW-1185">Reference proteome</keyword>
<dbReference type="KEGG" id="vgo:GJW-30_1_01897"/>
<dbReference type="RefSeq" id="WP_096354626.1">
    <property type="nucleotide sequence ID" value="NZ_AP014946.1"/>
</dbReference>
<organism evidence="2 3">
    <name type="scientific">Variibacter gotjawalensis</name>
    <dbReference type="NCBI Taxonomy" id="1333996"/>
    <lineage>
        <taxon>Bacteria</taxon>
        <taxon>Pseudomonadati</taxon>
        <taxon>Pseudomonadota</taxon>
        <taxon>Alphaproteobacteria</taxon>
        <taxon>Hyphomicrobiales</taxon>
        <taxon>Nitrobacteraceae</taxon>
        <taxon>Variibacter</taxon>
    </lineage>
</organism>
<feature type="signal peptide" evidence="1">
    <location>
        <begin position="1"/>
        <end position="25"/>
    </location>
</feature>
<evidence type="ECO:0000256" key="1">
    <source>
        <dbReference type="SAM" id="SignalP"/>
    </source>
</evidence>
<proteinExistence type="predicted"/>
<sequence length="159" mass="17527">MIERKILGTLVTAVALVAAVATASAQDKKVVDNVVSAARKLAETEKAKGLGSAFGEMRACYERELQFSHVFTPPLQVCVAQDMIVSRVVAEFSKTMTADARKANELPEAEVAISAMQERIVGTFQRIRLSPEEAKTFTEIVRVQGMDAYGRARYPERYK</sequence>
<dbReference type="AlphaFoldDB" id="A0A0S3PTS4"/>
<evidence type="ECO:0000313" key="2">
    <source>
        <dbReference type="EMBL" id="BAT59365.1"/>
    </source>
</evidence>
<reference evidence="2 3" key="1">
    <citation type="submission" date="2015-08" db="EMBL/GenBank/DDBJ databases">
        <title>Investigation of the bacterial diversity of lava forest soil.</title>
        <authorList>
            <person name="Lee J.S."/>
        </authorList>
    </citation>
    <scope>NUCLEOTIDE SEQUENCE [LARGE SCALE GENOMIC DNA]</scope>
    <source>
        <strain evidence="2 3">GJW-30</strain>
    </source>
</reference>
<feature type="chain" id="PRO_5006615658" evidence="1">
    <location>
        <begin position="26"/>
        <end position="159"/>
    </location>
</feature>